<dbReference type="GO" id="GO:0005634">
    <property type="term" value="C:nucleus"/>
    <property type="evidence" value="ECO:0007669"/>
    <property type="project" value="UniProtKB-ARBA"/>
</dbReference>
<keyword evidence="4" id="KW-0862">Zinc</keyword>
<feature type="compositionally biased region" description="Pro residues" evidence="6">
    <location>
        <begin position="230"/>
        <end position="242"/>
    </location>
</feature>
<feature type="compositionally biased region" description="Polar residues" evidence="6">
    <location>
        <begin position="164"/>
        <end position="174"/>
    </location>
</feature>
<sequence>MSSARDYRATFGEHVRQRSSWSSPVSPSMVWSPAHQEPSPNETSDSSYYSVFAAQQCGPGGAPVYSMADPSSSHPDSSYARVVDAPHSFYTPPVSRPQDYLFTRRSTPDLRYHAETYPSGPPDPATFSRPAHLPDAAPSRGPCADIGQRGLMMFGLDAADQAPLNPSSSWTRASSRFARSERLVRPKSYPSLDSAPHRSTEWPQHPVEPDYYRQDLSGTSYGPPRAGGGPPTPRESPLPPLLSLPDISTELDPSEWVHDELPQPPPLAPYYDDVATQPVHPRAIAYDYASVPARAPRTRQMLPRLLTGMTLAQEAVPSVLEHPPLSCAPSDNVMPVFTLPASGYASSSSCSSQFRPESHMTSTEWFGRHLVHDPAIDTPLPVSAPVDGGRFQPYPSHRRSRSQASSILEGMQPESSLGEQHYSCSPAMPKLPLATPPTSPSRTRPNSVSSSASELGLQMSPIHPRHRKSPRTPFSTSADEAAGAKKKPHKCAHPDCDRAFKRAEHLRRHERVHTQERPFQCHEHGCGMRFSRHDNLLQHQKTHFKNGKTRRAVAARLAQAEAARAAAFGFTHTFVAGYSPALS</sequence>
<dbReference type="OrthoDB" id="2526279at2759"/>
<organism evidence="8 9">
    <name type="scientific">Rhodotorula mucilaginosa</name>
    <name type="common">Yeast</name>
    <name type="synonym">Rhodotorula rubra</name>
    <dbReference type="NCBI Taxonomy" id="5537"/>
    <lineage>
        <taxon>Eukaryota</taxon>
        <taxon>Fungi</taxon>
        <taxon>Dikarya</taxon>
        <taxon>Basidiomycota</taxon>
        <taxon>Pucciniomycotina</taxon>
        <taxon>Microbotryomycetes</taxon>
        <taxon>Sporidiobolales</taxon>
        <taxon>Sporidiobolaceae</taxon>
        <taxon>Rhodotorula</taxon>
    </lineage>
</organism>
<dbReference type="GO" id="GO:0000978">
    <property type="term" value="F:RNA polymerase II cis-regulatory region sequence-specific DNA binding"/>
    <property type="evidence" value="ECO:0007669"/>
    <property type="project" value="TreeGrafter"/>
</dbReference>
<feature type="domain" description="C2H2-type" evidence="7">
    <location>
        <begin position="519"/>
        <end position="548"/>
    </location>
</feature>
<evidence type="ECO:0000256" key="2">
    <source>
        <dbReference type="ARBA" id="ARBA00022737"/>
    </source>
</evidence>
<feature type="compositionally biased region" description="Basic and acidic residues" evidence="6">
    <location>
        <begin position="1"/>
        <end position="16"/>
    </location>
</feature>
<evidence type="ECO:0000313" key="8">
    <source>
        <dbReference type="EMBL" id="KAG0666391.1"/>
    </source>
</evidence>
<evidence type="ECO:0000256" key="6">
    <source>
        <dbReference type="SAM" id="MobiDB-lite"/>
    </source>
</evidence>
<dbReference type="AlphaFoldDB" id="A0A9P6W9G8"/>
<keyword evidence="1" id="KW-0479">Metal-binding</keyword>
<feature type="compositionally biased region" description="Polar residues" evidence="6">
    <location>
        <begin position="38"/>
        <end position="47"/>
    </location>
</feature>
<feature type="region of interest" description="Disordered" evidence="6">
    <location>
        <begin position="163"/>
        <end position="243"/>
    </location>
</feature>
<feature type="compositionally biased region" description="Low complexity" evidence="6">
    <location>
        <begin position="19"/>
        <end position="33"/>
    </location>
</feature>
<keyword evidence="9" id="KW-1185">Reference proteome</keyword>
<dbReference type="PROSITE" id="PS50157">
    <property type="entry name" value="ZINC_FINGER_C2H2_2"/>
    <property type="match status" value="2"/>
</dbReference>
<keyword evidence="2" id="KW-0677">Repeat</keyword>
<dbReference type="PANTHER" id="PTHR19818">
    <property type="entry name" value="ZINC FINGER PROTEIN ZIC AND GLI"/>
    <property type="match status" value="1"/>
</dbReference>
<dbReference type="EMBL" id="PUHQ01000005">
    <property type="protein sequence ID" value="KAG0666391.1"/>
    <property type="molecule type" value="Genomic_DNA"/>
</dbReference>
<dbReference type="GO" id="GO:0000981">
    <property type="term" value="F:DNA-binding transcription factor activity, RNA polymerase II-specific"/>
    <property type="evidence" value="ECO:0007669"/>
    <property type="project" value="TreeGrafter"/>
</dbReference>
<evidence type="ECO:0000256" key="4">
    <source>
        <dbReference type="ARBA" id="ARBA00022833"/>
    </source>
</evidence>
<reference evidence="8 9" key="1">
    <citation type="submission" date="2020-11" db="EMBL/GenBank/DDBJ databases">
        <title>Kefir isolates.</title>
        <authorList>
            <person name="Marcisauskas S."/>
            <person name="Kim Y."/>
            <person name="Blasche S."/>
        </authorList>
    </citation>
    <scope>NUCLEOTIDE SEQUENCE [LARGE SCALE GENOMIC DNA]</scope>
    <source>
        <strain evidence="8 9">KR</strain>
    </source>
</reference>
<feature type="region of interest" description="Disordered" evidence="6">
    <location>
        <begin position="60"/>
        <end position="79"/>
    </location>
</feature>
<feature type="region of interest" description="Disordered" evidence="6">
    <location>
        <begin position="379"/>
        <end position="494"/>
    </location>
</feature>
<evidence type="ECO:0000313" key="9">
    <source>
        <dbReference type="Proteomes" id="UP000777482"/>
    </source>
</evidence>
<comment type="caution">
    <text evidence="8">The sequence shown here is derived from an EMBL/GenBank/DDBJ whole genome shotgun (WGS) entry which is preliminary data.</text>
</comment>
<protein>
    <recommendedName>
        <fullName evidence="7">C2H2-type domain-containing protein</fullName>
    </recommendedName>
</protein>
<evidence type="ECO:0000256" key="3">
    <source>
        <dbReference type="ARBA" id="ARBA00022771"/>
    </source>
</evidence>
<dbReference type="SUPFAM" id="SSF57667">
    <property type="entry name" value="beta-beta-alpha zinc fingers"/>
    <property type="match status" value="1"/>
</dbReference>
<dbReference type="SMART" id="SM00355">
    <property type="entry name" value="ZnF_C2H2"/>
    <property type="match status" value="2"/>
</dbReference>
<gene>
    <name evidence="8" type="ORF">C6P46_004961</name>
</gene>
<feature type="region of interest" description="Disordered" evidence="6">
    <location>
        <begin position="118"/>
        <end position="144"/>
    </location>
</feature>
<dbReference type="InterPro" id="IPR050329">
    <property type="entry name" value="GLI_C2H2-zinc-finger"/>
</dbReference>
<proteinExistence type="predicted"/>
<dbReference type="Gene3D" id="3.30.160.60">
    <property type="entry name" value="Classic Zinc Finger"/>
    <property type="match status" value="2"/>
</dbReference>
<keyword evidence="3 5" id="KW-0863">Zinc-finger</keyword>
<dbReference type="PROSITE" id="PS00028">
    <property type="entry name" value="ZINC_FINGER_C2H2_1"/>
    <property type="match status" value="2"/>
</dbReference>
<dbReference type="PANTHER" id="PTHR19818:SF139">
    <property type="entry name" value="PAIR-RULE PROTEIN ODD-PAIRED"/>
    <property type="match status" value="1"/>
</dbReference>
<dbReference type="Pfam" id="PF00096">
    <property type="entry name" value="zf-C2H2"/>
    <property type="match status" value="2"/>
</dbReference>
<evidence type="ECO:0000259" key="7">
    <source>
        <dbReference type="PROSITE" id="PS50157"/>
    </source>
</evidence>
<dbReference type="FunFam" id="3.30.160.60:FF:002343">
    <property type="entry name" value="Zinc finger protein 33A"/>
    <property type="match status" value="1"/>
</dbReference>
<evidence type="ECO:0000256" key="1">
    <source>
        <dbReference type="ARBA" id="ARBA00022723"/>
    </source>
</evidence>
<name>A0A9P6W9G8_RHOMI</name>
<evidence type="ECO:0000256" key="5">
    <source>
        <dbReference type="PROSITE-ProRule" id="PRU00042"/>
    </source>
</evidence>
<dbReference type="Proteomes" id="UP000777482">
    <property type="component" value="Unassembled WGS sequence"/>
</dbReference>
<feature type="domain" description="C2H2-type" evidence="7">
    <location>
        <begin position="489"/>
        <end position="518"/>
    </location>
</feature>
<dbReference type="GO" id="GO:0008270">
    <property type="term" value="F:zinc ion binding"/>
    <property type="evidence" value="ECO:0007669"/>
    <property type="project" value="UniProtKB-KW"/>
</dbReference>
<feature type="compositionally biased region" description="Low complexity" evidence="6">
    <location>
        <begin position="440"/>
        <end position="453"/>
    </location>
</feature>
<dbReference type="InterPro" id="IPR013087">
    <property type="entry name" value="Znf_C2H2_type"/>
</dbReference>
<dbReference type="InterPro" id="IPR036236">
    <property type="entry name" value="Znf_C2H2_sf"/>
</dbReference>
<dbReference type="GO" id="GO:0045944">
    <property type="term" value="P:positive regulation of transcription by RNA polymerase II"/>
    <property type="evidence" value="ECO:0007669"/>
    <property type="project" value="UniProtKB-ARBA"/>
</dbReference>
<feature type="region of interest" description="Disordered" evidence="6">
    <location>
        <begin position="1"/>
        <end position="47"/>
    </location>
</feature>
<accession>A0A9P6W9G8</accession>